<dbReference type="RefSeq" id="XP_008863142.1">
    <property type="nucleotide sequence ID" value="XM_008864920.1"/>
</dbReference>
<dbReference type="VEuPathDB" id="FungiDB:H310_01713"/>
<dbReference type="PANTHER" id="PTHR10153">
    <property type="entry name" value="SMALL CONDUCTANCE CALCIUM-ACTIVATED POTASSIUM CHANNEL"/>
    <property type="match status" value="1"/>
</dbReference>
<feature type="domain" description="Potassium channel" evidence="2">
    <location>
        <begin position="304"/>
        <end position="368"/>
    </location>
</feature>
<feature type="transmembrane region" description="Helical" evidence="1">
    <location>
        <begin position="290"/>
        <end position="311"/>
    </location>
</feature>
<reference evidence="3" key="1">
    <citation type="submission" date="2013-12" db="EMBL/GenBank/DDBJ databases">
        <title>The Genome Sequence of Aphanomyces invadans NJM9701.</title>
        <authorList>
            <consortium name="The Broad Institute Genomics Platform"/>
            <person name="Russ C."/>
            <person name="Tyler B."/>
            <person name="van West P."/>
            <person name="Dieguez-Uribeondo J."/>
            <person name="Young S.K."/>
            <person name="Zeng Q."/>
            <person name="Gargeya S."/>
            <person name="Fitzgerald M."/>
            <person name="Abouelleil A."/>
            <person name="Alvarado L."/>
            <person name="Chapman S.B."/>
            <person name="Gainer-Dewar J."/>
            <person name="Goldberg J."/>
            <person name="Griggs A."/>
            <person name="Gujja S."/>
            <person name="Hansen M."/>
            <person name="Howarth C."/>
            <person name="Imamovic A."/>
            <person name="Ireland A."/>
            <person name="Larimer J."/>
            <person name="McCowan C."/>
            <person name="Murphy C."/>
            <person name="Pearson M."/>
            <person name="Poon T.W."/>
            <person name="Priest M."/>
            <person name="Roberts A."/>
            <person name="Saif S."/>
            <person name="Shea T."/>
            <person name="Sykes S."/>
            <person name="Wortman J."/>
            <person name="Nusbaum C."/>
            <person name="Birren B."/>
        </authorList>
    </citation>
    <scope>NUCLEOTIDE SEQUENCE [LARGE SCALE GENOMIC DNA]</scope>
    <source>
        <strain evidence="3">NJM9701</strain>
    </source>
</reference>
<protein>
    <recommendedName>
        <fullName evidence="2">Potassium channel domain-containing protein</fullName>
    </recommendedName>
</protein>
<keyword evidence="1" id="KW-1133">Transmembrane helix</keyword>
<dbReference type="Gene3D" id="1.10.287.70">
    <property type="match status" value="1"/>
</dbReference>
<feature type="transmembrane region" description="Helical" evidence="1">
    <location>
        <begin position="105"/>
        <end position="129"/>
    </location>
</feature>
<dbReference type="SUPFAM" id="SSF81324">
    <property type="entry name" value="Voltage-gated potassium channels"/>
    <property type="match status" value="1"/>
</dbReference>
<feature type="transmembrane region" description="Helical" evidence="1">
    <location>
        <begin position="81"/>
        <end position="99"/>
    </location>
</feature>
<evidence type="ECO:0000313" key="3">
    <source>
        <dbReference type="EMBL" id="ETW09337.1"/>
    </source>
</evidence>
<evidence type="ECO:0000256" key="1">
    <source>
        <dbReference type="SAM" id="Phobius"/>
    </source>
</evidence>
<dbReference type="GeneID" id="20078763"/>
<dbReference type="eggNOG" id="KOG3684">
    <property type="taxonomic scope" value="Eukaryota"/>
</dbReference>
<feature type="transmembrane region" description="Helical" evidence="1">
    <location>
        <begin position="323"/>
        <end position="342"/>
    </location>
</feature>
<feature type="transmembrane region" description="Helical" evidence="1">
    <location>
        <begin position="354"/>
        <end position="381"/>
    </location>
</feature>
<gene>
    <name evidence="3" type="ORF">H310_01713</name>
</gene>
<dbReference type="AlphaFoldDB" id="A0A024UTT1"/>
<proteinExistence type="predicted"/>
<dbReference type="GO" id="GO:0016286">
    <property type="term" value="F:small conductance calcium-activated potassium channel activity"/>
    <property type="evidence" value="ECO:0007669"/>
    <property type="project" value="InterPro"/>
</dbReference>
<keyword evidence="1" id="KW-0812">Transmembrane</keyword>
<organism evidence="3">
    <name type="scientific">Aphanomyces invadans</name>
    <dbReference type="NCBI Taxonomy" id="157072"/>
    <lineage>
        <taxon>Eukaryota</taxon>
        <taxon>Sar</taxon>
        <taxon>Stramenopiles</taxon>
        <taxon>Oomycota</taxon>
        <taxon>Saprolegniomycetes</taxon>
        <taxon>Saprolegniales</taxon>
        <taxon>Verrucalvaceae</taxon>
        <taxon>Aphanomyces</taxon>
    </lineage>
</organism>
<name>A0A024UTT1_9STRA</name>
<keyword evidence="1" id="KW-0472">Membrane</keyword>
<dbReference type="GO" id="GO:0016020">
    <property type="term" value="C:membrane"/>
    <property type="evidence" value="ECO:0007669"/>
    <property type="project" value="InterPro"/>
</dbReference>
<accession>A0A024UTT1</accession>
<dbReference type="OrthoDB" id="433309at2759"/>
<dbReference type="InterPro" id="IPR013099">
    <property type="entry name" value="K_chnl_dom"/>
</dbReference>
<dbReference type="Pfam" id="PF07885">
    <property type="entry name" value="Ion_trans_2"/>
    <property type="match status" value="1"/>
</dbReference>
<dbReference type="InterPro" id="IPR015449">
    <property type="entry name" value="K_chnl_Ca-activ_SK"/>
</dbReference>
<sequence>MEAAVTLEDVAIVESSTSSIPTVIRSARRRDAIVNRADIYRAQMAERASKNDVMWSSTVRDLGGLYALKLLYEKQRTLENAMFYLAIVSIVAEAASSYLHGRLPWTTIAVETTKGIVTVATAALLVLLFRRYSTLPSFSASRHFSLDLALAARIKVASSSLPSASKFYHTPLVWDFCIELSLLLVHIPPGLGQYTLQTLVYIYANSFSVTREAAAPLCPKYPMYVAYNCYAPTTISISQFGIVLVPRIYLVGRYIRNVFGFNTNEVKLIGSLQNVDAASAWFVRKFLFRFYPAAFSAFILIALWTLTAWAVDQAERSIANGDLAEYVDVLWLVVVTISTVGYGDCAVVGFPGRVFIVVGGVVGGAAICSMCRVVVVGALAISPNEQCVIDTIKEREEVQQMRSLAVHLIQAEWRRYKLMSCSPAGQLRHDVTKALHTARVLKYRVMALARSMRRTHQRRHQGLDAILTKWKGKVEQENDMDTTRSSFGTLDRTVRRHDLVVIATCDKAVDKLTAVLAKLRQPHVQ</sequence>
<evidence type="ECO:0000259" key="2">
    <source>
        <dbReference type="Pfam" id="PF07885"/>
    </source>
</evidence>
<dbReference type="EMBL" id="KI913953">
    <property type="protein sequence ID" value="ETW09337.1"/>
    <property type="molecule type" value="Genomic_DNA"/>
</dbReference>